<organism evidence="2 3">
    <name type="scientific">Lentinula boryana</name>
    <dbReference type="NCBI Taxonomy" id="40481"/>
    <lineage>
        <taxon>Eukaryota</taxon>
        <taxon>Fungi</taxon>
        <taxon>Dikarya</taxon>
        <taxon>Basidiomycota</taxon>
        <taxon>Agaricomycotina</taxon>
        <taxon>Agaricomycetes</taxon>
        <taxon>Agaricomycetidae</taxon>
        <taxon>Agaricales</taxon>
        <taxon>Marasmiineae</taxon>
        <taxon>Omphalotaceae</taxon>
        <taxon>Lentinula</taxon>
    </lineage>
</organism>
<accession>A0ABQ8QEW9</accession>
<sequence>MPKETRTPRPKPSPYTNRKSRTPKQHKPQTAAVPLDPPRKQHLTLNDKLQILVFIEQNPTLTQRRVVDYFATRPTGVLCLTQSQVSRIIRDQEKLKERANQNPTALSSKKARVVTRPDVDRALYLWVKHLNDEKGETASGPMLEAKRHTFEIAFNVPEEERL</sequence>
<feature type="region of interest" description="Disordered" evidence="1">
    <location>
        <begin position="1"/>
        <end position="40"/>
    </location>
</feature>
<evidence type="ECO:0000313" key="2">
    <source>
        <dbReference type="EMBL" id="KAJ3996943.1"/>
    </source>
</evidence>
<dbReference type="Proteomes" id="UP001163828">
    <property type="component" value="Unassembled WGS sequence"/>
</dbReference>
<feature type="non-terminal residue" evidence="2">
    <location>
        <position position="162"/>
    </location>
</feature>
<dbReference type="EMBL" id="MU790596">
    <property type="protein sequence ID" value="KAJ3996943.1"/>
    <property type="molecule type" value="Genomic_DNA"/>
</dbReference>
<dbReference type="Gene3D" id="1.10.10.60">
    <property type="entry name" value="Homeodomain-like"/>
    <property type="match status" value="1"/>
</dbReference>
<feature type="compositionally biased region" description="Basic residues" evidence="1">
    <location>
        <begin position="18"/>
        <end position="27"/>
    </location>
</feature>
<evidence type="ECO:0008006" key="4">
    <source>
        <dbReference type="Google" id="ProtNLM"/>
    </source>
</evidence>
<evidence type="ECO:0000313" key="3">
    <source>
        <dbReference type="Proteomes" id="UP001163828"/>
    </source>
</evidence>
<evidence type="ECO:0000256" key="1">
    <source>
        <dbReference type="SAM" id="MobiDB-lite"/>
    </source>
</evidence>
<proteinExistence type="predicted"/>
<keyword evidence="3" id="KW-1185">Reference proteome</keyword>
<name>A0ABQ8QEW9_9AGAR</name>
<gene>
    <name evidence="2" type="ORF">F5050DRAFT_1554194</name>
</gene>
<comment type="caution">
    <text evidence="2">The sequence shown here is derived from an EMBL/GenBank/DDBJ whole genome shotgun (WGS) entry which is preliminary data.</text>
</comment>
<protein>
    <recommendedName>
        <fullName evidence="4">HTH CENPB-type domain-containing protein</fullName>
    </recommendedName>
</protein>
<reference evidence="2" key="1">
    <citation type="submission" date="2022-08" db="EMBL/GenBank/DDBJ databases">
        <authorList>
            <consortium name="DOE Joint Genome Institute"/>
            <person name="Min B."/>
            <person name="Riley R."/>
            <person name="Sierra-Patev S."/>
            <person name="Naranjo-Ortiz M."/>
            <person name="Looney B."/>
            <person name="Konkel Z."/>
            <person name="Slot J.C."/>
            <person name="Sakamoto Y."/>
            <person name="Steenwyk J.L."/>
            <person name="Rokas A."/>
            <person name="Carro J."/>
            <person name="Camarero S."/>
            <person name="Ferreira P."/>
            <person name="Molpeceres G."/>
            <person name="Ruiz-Duenas F.J."/>
            <person name="Serrano A."/>
            <person name="Henrissat B."/>
            <person name="Drula E."/>
            <person name="Hughes K.W."/>
            <person name="Mata J.L."/>
            <person name="Ishikawa N.K."/>
            <person name="Vargas-Isla R."/>
            <person name="Ushijima S."/>
            <person name="Smith C.A."/>
            <person name="Ahrendt S."/>
            <person name="Andreopoulos W."/>
            <person name="He G."/>
            <person name="Labutti K."/>
            <person name="Lipzen A."/>
            <person name="Ng V."/>
            <person name="Sandor L."/>
            <person name="Barry K."/>
            <person name="Martinez A.T."/>
            <person name="Xiao Y."/>
            <person name="Gibbons J.G."/>
            <person name="Terashima K."/>
            <person name="Hibbett D.S."/>
            <person name="Grigoriev I.V."/>
        </authorList>
    </citation>
    <scope>NUCLEOTIDE SEQUENCE</scope>
    <source>
        <strain evidence="2">TFB10827</strain>
    </source>
</reference>